<dbReference type="AlphaFoldDB" id="A0A7V7GKM6"/>
<proteinExistence type="predicted"/>
<gene>
    <name evidence="1" type="ORF">DTX73_14020</name>
</gene>
<accession>A0A7V7GKM6</accession>
<protein>
    <submittedName>
        <fullName evidence="1">Uncharacterized protein</fullName>
    </submittedName>
</protein>
<dbReference type="RefSeq" id="WP_149558450.1">
    <property type="nucleotide sequence ID" value="NZ_JADBBV010000019.1"/>
</dbReference>
<evidence type="ECO:0000313" key="1">
    <source>
        <dbReference type="EMBL" id="KAA0686394.1"/>
    </source>
</evidence>
<organism evidence="1 2">
    <name type="scientific">Enterococcus faecium</name>
    <name type="common">Streptococcus faecium</name>
    <dbReference type="NCBI Taxonomy" id="1352"/>
    <lineage>
        <taxon>Bacteria</taxon>
        <taxon>Bacillati</taxon>
        <taxon>Bacillota</taxon>
        <taxon>Bacilli</taxon>
        <taxon>Lactobacillales</taxon>
        <taxon>Enterococcaceae</taxon>
        <taxon>Enterococcus</taxon>
    </lineage>
</organism>
<dbReference type="EMBL" id="QOVC01000015">
    <property type="protein sequence ID" value="KAA0686394.1"/>
    <property type="molecule type" value="Genomic_DNA"/>
</dbReference>
<dbReference type="Proteomes" id="UP000448762">
    <property type="component" value="Unassembled WGS sequence"/>
</dbReference>
<sequence>MYYQAIKGAWEKQKEYINSIEDPNVKQSVQTPTGAATGEATRLQMENPEDSELIDNILKQVLNGN</sequence>
<comment type="caution">
    <text evidence="1">The sequence shown here is derived from an EMBL/GenBank/DDBJ whole genome shotgun (WGS) entry which is preliminary data.</text>
</comment>
<name>A0A7V7GKM6_ENTFC</name>
<reference evidence="1 2" key="1">
    <citation type="submission" date="2018-07" db="EMBL/GenBank/DDBJ databases">
        <title>High quality draft genome sequencing of Enterococcus faecium exhibiting probiotic potential isolated from mucus of freshwater fish.</title>
        <authorList>
            <person name="El-Jeni R."/>
            <person name="Ghedira K."/>
            <person name="Abdelhak S."/>
            <person name="El-Bour M."/>
            <person name="Bouhaouala-Zahar B."/>
        </authorList>
    </citation>
    <scope>NUCLEOTIDE SEQUENCE [LARGE SCALE GENOMIC DNA]</scope>
    <source>
        <strain evidence="1 2">R.A73</strain>
    </source>
</reference>
<evidence type="ECO:0000313" key="2">
    <source>
        <dbReference type="Proteomes" id="UP000448762"/>
    </source>
</evidence>